<sequence length="62" mass="6975">MQRGSDKHNPRQDDALEEEVEGLLQGNHPTRSQEDLDAEPPADDDPDTEIRPTPPRSDETPE</sequence>
<evidence type="ECO:0000313" key="2">
    <source>
        <dbReference type="EMBL" id="MDR7299853.1"/>
    </source>
</evidence>
<comment type="caution">
    <text evidence="2">The sequence shown here is derived from an EMBL/GenBank/DDBJ whole genome shotgun (WGS) entry which is preliminary data.</text>
</comment>
<accession>A0AAE3Z7Q4</accession>
<evidence type="ECO:0000256" key="1">
    <source>
        <dbReference type="SAM" id="MobiDB-lite"/>
    </source>
</evidence>
<reference evidence="2" key="1">
    <citation type="submission" date="2023-07" db="EMBL/GenBank/DDBJ databases">
        <title>Sequencing the genomes of 1000 actinobacteria strains.</title>
        <authorList>
            <person name="Klenk H.-P."/>
        </authorList>
    </citation>
    <scope>NUCLEOTIDE SEQUENCE</scope>
    <source>
        <strain evidence="2">DSM 45977</strain>
    </source>
</reference>
<feature type="compositionally biased region" description="Basic and acidic residues" evidence="1">
    <location>
        <begin position="1"/>
        <end position="14"/>
    </location>
</feature>
<feature type="region of interest" description="Disordered" evidence="1">
    <location>
        <begin position="1"/>
        <end position="62"/>
    </location>
</feature>
<feature type="compositionally biased region" description="Acidic residues" evidence="1">
    <location>
        <begin position="35"/>
        <end position="47"/>
    </location>
</feature>
<organism evidence="2 3">
    <name type="scientific">Haloactinomyces albus</name>
    <dbReference type="NCBI Taxonomy" id="1352928"/>
    <lineage>
        <taxon>Bacteria</taxon>
        <taxon>Bacillati</taxon>
        <taxon>Actinomycetota</taxon>
        <taxon>Actinomycetes</taxon>
        <taxon>Actinopolysporales</taxon>
        <taxon>Actinopolysporaceae</taxon>
        <taxon>Haloactinomyces</taxon>
    </lineage>
</organism>
<evidence type="ECO:0000313" key="3">
    <source>
        <dbReference type="Proteomes" id="UP001180845"/>
    </source>
</evidence>
<dbReference type="EMBL" id="JAVDXW010000001">
    <property type="protein sequence ID" value="MDR7299853.1"/>
    <property type="molecule type" value="Genomic_DNA"/>
</dbReference>
<dbReference type="Proteomes" id="UP001180845">
    <property type="component" value="Unassembled WGS sequence"/>
</dbReference>
<dbReference type="AlphaFoldDB" id="A0AAE3Z7Q4"/>
<name>A0AAE3Z7Q4_9ACTN</name>
<gene>
    <name evidence="2" type="ORF">JOF55_000034</name>
</gene>
<protein>
    <submittedName>
        <fullName evidence="2">Uncharacterized protein</fullName>
    </submittedName>
</protein>
<proteinExistence type="predicted"/>
<keyword evidence="3" id="KW-1185">Reference proteome</keyword>
<dbReference type="RefSeq" id="WP_310267641.1">
    <property type="nucleotide sequence ID" value="NZ_JAVDXW010000001.1"/>
</dbReference>